<dbReference type="PRINTS" id="PR00180">
    <property type="entry name" value="CRETINALDHBP"/>
</dbReference>
<dbReference type="GO" id="GO:1902936">
    <property type="term" value="F:phosphatidylinositol bisphosphate binding"/>
    <property type="evidence" value="ECO:0007669"/>
    <property type="project" value="TreeGrafter"/>
</dbReference>
<evidence type="ECO:0000313" key="2">
    <source>
        <dbReference type="EMBL" id="CAD7250781.1"/>
    </source>
</evidence>
<gene>
    <name evidence="2" type="ORF">DSTB1V02_LOCUS10550</name>
</gene>
<evidence type="ECO:0000259" key="1">
    <source>
        <dbReference type="PROSITE" id="PS50191"/>
    </source>
</evidence>
<dbReference type="AlphaFoldDB" id="A0A7R9FQ48"/>
<dbReference type="CDD" id="cd00170">
    <property type="entry name" value="SEC14"/>
    <property type="match status" value="1"/>
</dbReference>
<sequence>MESRLLDLDLPPSLVMKAEIEIQEKPAWRDGDIQAFKDMIQKEDNLNACLDDRFIIRFLRARKYDYDRALRMLKTYYAMKAAYPTLFSQLQPSLLASALRQNIYHILPDKDDEGRHVFIIRMGLWDPNMNSMEEMFRAALTCLEYISTDTSTQVCGIVAITDCKGLAFHHAKHFTPSLAKRCAAVLKDCFPLRFKGIHVMNEPLIVDMLFSMLKPFLSAKILSRFHFHGEKLESLHQHVPKRILPLNYGGLKPPLPLDGSDLLQKLMDAEQWLNDLDNYGYRSKVPATKVLNSEKGNFFTGYFCLQGW</sequence>
<organism evidence="2">
    <name type="scientific">Darwinula stevensoni</name>
    <dbReference type="NCBI Taxonomy" id="69355"/>
    <lineage>
        <taxon>Eukaryota</taxon>
        <taxon>Metazoa</taxon>
        <taxon>Ecdysozoa</taxon>
        <taxon>Arthropoda</taxon>
        <taxon>Crustacea</taxon>
        <taxon>Oligostraca</taxon>
        <taxon>Ostracoda</taxon>
        <taxon>Podocopa</taxon>
        <taxon>Podocopida</taxon>
        <taxon>Darwinulocopina</taxon>
        <taxon>Darwinuloidea</taxon>
        <taxon>Darwinulidae</taxon>
        <taxon>Darwinula</taxon>
    </lineage>
</organism>
<reference evidence="2" key="1">
    <citation type="submission" date="2020-11" db="EMBL/GenBank/DDBJ databases">
        <authorList>
            <person name="Tran Van P."/>
        </authorList>
    </citation>
    <scope>NUCLEOTIDE SEQUENCE</scope>
</reference>
<dbReference type="OrthoDB" id="75724at2759"/>
<name>A0A7R9FQ48_9CRUS</name>
<dbReference type="InterPro" id="IPR001251">
    <property type="entry name" value="CRAL-TRIO_dom"/>
</dbReference>
<dbReference type="SUPFAM" id="SSF52087">
    <property type="entry name" value="CRAL/TRIO domain"/>
    <property type="match status" value="1"/>
</dbReference>
<dbReference type="EMBL" id="LR902584">
    <property type="protein sequence ID" value="CAD7250781.1"/>
    <property type="molecule type" value="Genomic_DNA"/>
</dbReference>
<dbReference type="SMART" id="SM00516">
    <property type="entry name" value="SEC14"/>
    <property type="match status" value="1"/>
</dbReference>
<dbReference type="PROSITE" id="PS50191">
    <property type="entry name" value="CRAL_TRIO"/>
    <property type="match status" value="1"/>
</dbReference>
<dbReference type="SUPFAM" id="SSF46938">
    <property type="entry name" value="CRAL/TRIO N-terminal domain"/>
    <property type="match status" value="1"/>
</dbReference>
<dbReference type="PANTHER" id="PTHR10174:SF130">
    <property type="entry name" value="ALPHA-TOCOPHEROL TRANSFER PROTEIN-LIKE"/>
    <property type="match status" value="1"/>
</dbReference>
<dbReference type="InterPro" id="IPR011074">
    <property type="entry name" value="CRAL/TRIO_N_dom"/>
</dbReference>
<dbReference type="Gene3D" id="1.20.5.1200">
    <property type="entry name" value="Alpha-tocopherol transfer"/>
    <property type="match status" value="1"/>
</dbReference>
<proteinExistence type="predicted"/>
<dbReference type="InterPro" id="IPR036273">
    <property type="entry name" value="CRAL/TRIO_N_dom_sf"/>
</dbReference>
<dbReference type="Pfam" id="PF03765">
    <property type="entry name" value="CRAL_TRIO_N"/>
    <property type="match status" value="1"/>
</dbReference>
<protein>
    <recommendedName>
        <fullName evidence="1">CRAL-TRIO domain-containing protein</fullName>
    </recommendedName>
</protein>
<dbReference type="InterPro" id="IPR036865">
    <property type="entry name" value="CRAL-TRIO_dom_sf"/>
</dbReference>
<evidence type="ECO:0000313" key="3">
    <source>
        <dbReference type="Proteomes" id="UP000677054"/>
    </source>
</evidence>
<accession>A0A7R9FQ48</accession>
<dbReference type="Gene3D" id="3.40.525.10">
    <property type="entry name" value="CRAL-TRIO lipid binding domain"/>
    <property type="match status" value="1"/>
</dbReference>
<feature type="domain" description="CRAL-TRIO" evidence="1">
    <location>
        <begin position="92"/>
        <end position="256"/>
    </location>
</feature>
<dbReference type="Pfam" id="PF00650">
    <property type="entry name" value="CRAL_TRIO"/>
    <property type="match status" value="1"/>
</dbReference>
<dbReference type="PANTHER" id="PTHR10174">
    <property type="entry name" value="ALPHA-TOCOPHEROL TRANSFER PROTEIN-RELATED"/>
    <property type="match status" value="1"/>
</dbReference>
<dbReference type="EMBL" id="CAJPEV010003067">
    <property type="protein sequence ID" value="CAG0898827.1"/>
    <property type="molecule type" value="Genomic_DNA"/>
</dbReference>
<dbReference type="GO" id="GO:0016020">
    <property type="term" value="C:membrane"/>
    <property type="evidence" value="ECO:0007669"/>
    <property type="project" value="TreeGrafter"/>
</dbReference>
<dbReference type="Proteomes" id="UP000677054">
    <property type="component" value="Unassembled WGS sequence"/>
</dbReference>
<dbReference type="SMART" id="SM01100">
    <property type="entry name" value="CRAL_TRIO_N"/>
    <property type="match status" value="1"/>
</dbReference>
<dbReference type="Gene3D" id="1.10.8.20">
    <property type="entry name" value="N-terminal domain of phosphatidylinositol transfer protein sec14p"/>
    <property type="match status" value="1"/>
</dbReference>
<keyword evidence="3" id="KW-1185">Reference proteome</keyword>